<evidence type="ECO:0000313" key="1">
    <source>
        <dbReference type="EMBL" id="CAG8773285.1"/>
    </source>
</evidence>
<organism evidence="1 2">
    <name type="scientific">Racocetra fulgida</name>
    <dbReference type="NCBI Taxonomy" id="60492"/>
    <lineage>
        <taxon>Eukaryota</taxon>
        <taxon>Fungi</taxon>
        <taxon>Fungi incertae sedis</taxon>
        <taxon>Mucoromycota</taxon>
        <taxon>Glomeromycotina</taxon>
        <taxon>Glomeromycetes</taxon>
        <taxon>Diversisporales</taxon>
        <taxon>Gigasporaceae</taxon>
        <taxon>Racocetra</taxon>
    </lineage>
</organism>
<gene>
    <name evidence="1" type="ORF">RFULGI_LOCUS15224</name>
</gene>
<keyword evidence="2" id="KW-1185">Reference proteome</keyword>
<dbReference type="Proteomes" id="UP000789396">
    <property type="component" value="Unassembled WGS sequence"/>
</dbReference>
<dbReference type="OrthoDB" id="432528at2759"/>
<name>A0A9N9NUL0_9GLOM</name>
<protein>
    <submittedName>
        <fullName evidence="1">7938_t:CDS:1</fullName>
    </submittedName>
</protein>
<comment type="caution">
    <text evidence="1">The sequence shown here is derived from an EMBL/GenBank/DDBJ whole genome shotgun (WGS) entry which is preliminary data.</text>
</comment>
<evidence type="ECO:0000313" key="2">
    <source>
        <dbReference type="Proteomes" id="UP000789396"/>
    </source>
</evidence>
<reference evidence="1" key="1">
    <citation type="submission" date="2021-06" db="EMBL/GenBank/DDBJ databases">
        <authorList>
            <person name="Kallberg Y."/>
            <person name="Tangrot J."/>
            <person name="Rosling A."/>
        </authorList>
    </citation>
    <scope>NUCLEOTIDE SEQUENCE</scope>
    <source>
        <strain evidence="1">IN212</strain>
    </source>
</reference>
<proteinExistence type="predicted"/>
<dbReference type="AlphaFoldDB" id="A0A9N9NUL0"/>
<dbReference type="EMBL" id="CAJVPZ010047925">
    <property type="protein sequence ID" value="CAG8773285.1"/>
    <property type="molecule type" value="Genomic_DNA"/>
</dbReference>
<accession>A0A9N9NUL0</accession>
<sequence length="68" mass="7272">MYGGARDVYDMFKLDTLNLIWSKFSPGSMAPIGVVGYSATLLNNASILYIGGQPGGDVNTLPYALLDK</sequence>
<feature type="non-terminal residue" evidence="1">
    <location>
        <position position="68"/>
    </location>
</feature>